<evidence type="ECO:0000259" key="1">
    <source>
        <dbReference type="SMART" id="SM00856"/>
    </source>
</evidence>
<evidence type="ECO:0000313" key="3">
    <source>
        <dbReference type="Proteomes" id="UP000836841"/>
    </source>
</evidence>
<dbReference type="InterPro" id="IPR035513">
    <property type="entry name" value="Invertase/methylesterase_inhib"/>
</dbReference>
<feature type="domain" description="Pectinesterase inhibitor" evidence="1">
    <location>
        <begin position="16"/>
        <end position="116"/>
    </location>
</feature>
<dbReference type="Proteomes" id="UP000836841">
    <property type="component" value="Chromosome 2"/>
</dbReference>
<dbReference type="PANTHER" id="PTHR31890">
    <property type="entry name" value="PLANT INVERTASE/PECTIN METHYLESTERASE INHIBITOR SUPERFAMILY PROTEIN"/>
    <property type="match status" value="1"/>
</dbReference>
<keyword evidence="3" id="KW-1185">Reference proteome</keyword>
<dbReference type="SMART" id="SM00856">
    <property type="entry name" value="PMEI"/>
    <property type="match status" value="1"/>
</dbReference>
<accession>A0AAU9RNP7</accession>
<dbReference type="NCBIfam" id="TIGR01614">
    <property type="entry name" value="PME_inhib"/>
    <property type="match status" value="1"/>
</dbReference>
<dbReference type="GO" id="GO:0004857">
    <property type="term" value="F:enzyme inhibitor activity"/>
    <property type="evidence" value="ECO:0007669"/>
    <property type="project" value="InterPro"/>
</dbReference>
<dbReference type="Gene3D" id="1.20.140.40">
    <property type="entry name" value="Invertase/pectin methylesterase inhibitor family protein"/>
    <property type="match status" value="1"/>
</dbReference>
<gene>
    <name evidence="2" type="ORF">TAV2_LOCUS5629</name>
</gene>
<organism evidence="2 3">
    <name type="scientific">Thlaspi arvense</name>
    <name type="common">Field penny-cress</name>
    <dbReference type="NCBI Taxonomy" id="13288"/>
    <lineage>
        <taxon>Eukaryota</taxon>
        <taxon>Viridiplantae</taxon>
        <taxon>Streptophyta</taxon>
        <taxon>Embryophyta</taxon>
        <taxon>Tracheophyta</taxon>
        <taxon>Spermatophyta</taxon>
        <taxon>Magnoliopsida</taxon>
        <taxon>eudicotyledons</taxon>
        <taxon>Gunneridae</taxon>
        <taxon>Pentapetalae</taxon>
        <taxon>rosids</taxon>
        <taxon>malvids</taxon>
        <taxon>Brassicales</taxon>
        <taxon>Brassicaceae</taxon>
        <taxon>Thlaspideae</taxon>
        <taxon>Thlaspi</taxon>
    </lineage>
</organism>
<dbReference type="PANTHER" id="PTHR31890:SF23">
    <property type="entry name" value="PECTINESTERASE INHIBITOR DOMAIN-CONTAINING PROTEIN"/>
    <property type="match status" value="1"/>
</dbReference>
<sequence length="117" mass="13371">MIVLFLLLDGITSNKVANSLIRDSCKRAAKIKEKHFYKFCLMSINENPESQKARNVDDLIIVGVHNAMSNMTKVKGVVEKILKERKYKSKLSEKSLRDCLQLYSEGNDSLTKALKMY</sequence>
<dbReference type="InterPro" id="IPR034088">
    <property type="entry name" value="Pla_a_1-like"/>
</dbReference>
<dbReference type="AlphaFoldDB" id="A0AAU9RNP7"/>
<dbReference type="SUPFAM" id="SSF101148">
    <property type="entry name" value="Plant invertase/pectin methylesterase inhibitor"/>
    <property type="match status" value="1"/>
</dbReference>
<dbReference type="EMBL" id="OU466858">
    <property type="protein sequence ID" value="CAH2046126.1"/>
    <property type="molecule type" value="Genomic_DNA"/>
</dbReference>
<evidence type="ECO:0000313" key="2">
    <source>
        <dbReference type="EMBL" id="CAH2046126.1"/>
    </source>
</evidence>
<dbReference type="CDD" id="cd15795">
    <property type="entry name" value="PMEI-Pla_a_1_like"/>
    <property type="match status" value="1"/>
</dbReference>
<proteinExistence type="predicted"/>
<reference evidence="2 3" key="1">
    <citation type="submission" date="2022-03" db="EMBL/GenBank/DDBJ databases">
        <authorList>
            <person name="Nunn A."/>
            <person name="Chopra R."/>
            <person name="Nunn A."/>
            <person name="Contreras Garrido A."/>
        </authorList>
    </citation>
    <scope>NUCLEOTIDE SEQUENCE [LARGE SCALE GENOMIC DNA]</scope>
</reference>
<dbReference type="Pfam" id="PF04043">
    <property type="entry name" value="PMEI"/>
    <property type="match status" value="1"/>
</dbReference>
<name>A0AAU9RNP7_THLAR</name>
<protein>
    <recommendedName>
        <fullName evidence="1">Pectinesterase inhibitor domain-containing protein</fullName>
    </recommendedName>
</protein>
<dbReference type="InterPro" id="IPR006501">
    <property type="entry name" value="Pectinesterase_inhib_dom"/>
</dbReference>